<comment type="caution">
    <text evidence="3">The sequence shown here is derived from an EMBL/GenBank/DDBJ whole genome shotgun (WGS) entry which is preliminary data.</text>
</comment>
<dbReference type="PANTHER" id="PTHR23150">
    <property type="entry name" value="SULFATASE MODIFYING FACTOR 1, 2"/>
    <property type="match status" value="1"/>
</dbReference>
<dbReference type="InterPro" id="IPR051043">
    <property type="entry name" value="Sulfatase_Mod_Factor_Kinase"/>
</dbReference>
<feature type="domain" description="Sulfatase-modifying factor enzyme-like" evidence="2">
    <location>
        <begin position="51"/>
        <end position="284"/>
    </location>
</feature>
<dbReference type="InterPro" id="IPR042095">
    <property type="entry name" value="SUMF_sf"/>
</dbReference>
<feature type="signal peptide" evidence="1">
    <location>
        <begin position="1"/>
        <end position="20"/>
    </location>
</feature>
<dbReference type="InterPro" id="IPR005532">
    <property type="entry name" value="SUMF_dom"/>
</dbReference>
<evidence type="ECO:0000256" key="1">
    <source>
        <dbReference type="SAM" id="SignalP"/>
    </source>
</evidence>
<dbReference type="InterPro" id="IPR016187">
    <property type="entry name" value="CTDL_fold"/>
</dbReference>
<dbReference type="EMBL" id="BAABLD010000017">
    <property type="protein sequence ID" value="GAA5172780.1"/>
    <property type="molecule type" value="Genomic_DNA"/>
</dbReference>
<dbReference type="PANTHER" id="PTHR23150:SF19">
    <property type="entry name" value="FORMYLGLYCINE-GENERATING ENZYME"/>
    <property type="match status" value="1"/>
</dbReference>
<accession>A0ABP9R8J2</accession>
<reference evidence="4" key="1">
    <citation type="journal article" date="2019" name="Int. J. Syst. Evol. Microbiol.">
        <title>The Global Catalogue of Microorganisms (GCM) 10K type strain sequencing project: providing services to taxonomists for standard genome sequencing and annotation.</title>
        <authorList>
            <consortium name="The Broad Institute Genomics Platform"/>
            <consortium name="The Broad Institute Genome Sequencing Center for Infectious Disease"/>
            <person name="Wu L."/>
            <person name="Ma J."/>
        </authorList>
    </citation>
    <scope>NUCLEOTIDE SEQUENCE [LARGE SCALE GENOMIC DNA]</scope>
    <source>
        <strain evidence="4">JCM 18715</strain>
    </source>
</reference>
<evidence type="ECO:0000313" key="3">
    <source>
        <dbReference type="EMBL" id="GAA5172780.1"/>
    </source>
</evidence>
<dbReference type="RefSeq" id="WP_345534859.1">
    <property type="nucleotide sequence ID" value="NZ_BAABLD010000017.1"/>
</dbReference>
<sequence length="310" mass="34458">MFTSLPVRALSMSLALCLTACEPSSPSPTTDAKAPPPESSALQALVTKTKKNLIFVEGGTFEMGDFGMVHSPAKLPYYGALDAMPLHKVTLDSFSISAYKTTYEDYDVYTEATGQKKIAQDPRDIYYKRRTAPARTHWQAARDYCQWLGTQVGTPMDLPTEAQWEYAARNRGQMVIYATDNGKIDAGRNVPTYEWLEEHNQAGGDYSSIHSLYEIGLFPPSPLGLYDLVSNGADWTLDWYDAKYYANSPILNPKGPKTGTEKVTRGQENLSPEGMEMRAMTMVRLPDEPGPNKFMGYAMRCVANSAQKIQ</sequence>
<protein>
    <submittedName>
        <fullName evidence="3">SUMF1/EgtB/PvdO family nonheme iron enzyme</fullName>
    </submittedName>
</protein>
<feature type="chain" id="PRO_5045670711" evidence="1">
    <location>
        <begin position="21"/>
        <end position="310"/>
    </location>
</feature>
<dbReference type="SUPFAM" id="SSF56436">
    <property type="entry name" value="C-type lectin-like"/>
    <property type="match status" value="1"/>
</dbReference>
<evidence type="ECO:0000259" key="2">
    <source>
        <dbReference type="Pfam" id="PF03781"/>
    </source>
</evidence>
<evidence type="ECO:0000313" key="4">
    <source>
        <dbReference type="Proteomes" id="UP001500547"/>
    </source>
</evidence>
<organism evidence="3 4">
    <name type="scientific">Viridibacterium curvum</name>
    <dbReference type="NCBI Taxonomy" id="1101404"/>
    <lineage>
        <taxon>Bacteria</taxon>
        <taxon>Pseudomonadati</taxon>
        <taxon>Pseudomonadota</taxon>
        <taxon>Betaproteobacteria</taxon>
        <taxon>Rhodocyclales</taxon>
        <taxon>Rhodocyclaceae</taxon>
        <taxon>Viridibacterium</taxon>
    </lineage>
</organism>
<name>A0ABP9R8J2_9RHOO</name>
<gene>
    <name evidence="3" type="ORF">GCM10025770_39510</name>
</gene>
<proteinExistence type="predicted"/>
<dbReference type="Proteomes" id="UP001500547">
    <property type="component" value="Unassembled WGS sequence"/>
</dbReference>
<dbReference type="Gene3D" id="3.90.1580.10">
    <property type="entry name" value="paralog of FGE (formylglycine-generating enzyme)"/>
    <property type="match status" value="1"/>
</dbReference>
<dbReference type="Pfam" id="PF03781">
    <property type="entry name" value="FGE-sulfatase"/>
    <property type="match status" value="1"/>
</dbReference>
<keyword evidence="4" id="KW-1185">Reference proteome</keyword>
<keyword evidence="1" id="KW-0732">Signal</keyword>